<protein>
    <submittedName>
        <fullName evidence="1">Four helix bundle protein</fullName>
    </submittedName>
</protein>
<comment type="caution">
    <text evidence="1">The sequence shown here is derived from an EMBL/GenBank/DDBJ whole genome shotgun (WGS) entry which is preliminary data.</text>
</comment>
<dbReference type="EMBL" id="DSUJ01000008">
    <property type="protein sequence ID" value="HFI91460.1"/>
    <property type="molecule type" value="Genomic_DNA"/>
</dbReference>
<dbReference type="AlphaFoldDB" id="A0A7V3E6X1"/>
<reference evidence="1" key="1">
    <citation type="journal article" date="2020" name="mSystems">
        <title>Genome- and Community-Level Interaction Insights into Carbon Utilization and Element Cycling Functions of Hydrothermarchaeota in Hydrothermal Sediment.</title>
        <authorList>
            <person name="Zhou Z."/>
            <person name="Liu Y."/>
            <person name="Xu W."/>
            <person name="Pan J."/>
            <person name="Luo Z.H."/>
            <person name="Li M."/>
        </authorList>
    </citation>
    <scope>NUCLEOTIDE SEQUENCE [LARGE SCALE GENOMIC DNA]</scope>
    <source>
        <strain evidence="1">SpSt-479</strain>
    </source>
</reference>
<accession>A0A7V3E6X1</accession>
<dbReference type="NCBIfam" id="NF008911">
    <property type="entry name" value="PRK12275.1-2"/>
    <property type="match status" value="1"/>
</dbReference>
<dbReference type="PANTHER" id="PTHR38471">
    <property type="entry name" value="FOUR HELIX BUNDLE PROTEIN"/>
    <property type="match status" value="1"/>
</dbReference>
<dbReference type="InterPro" id="IPR036583">
    <property type="entry name" value="23S_rRNA_IVS_sf"/>
</dbReference>
<sequence>MKTHRDLQVWSDSIDFVTKIYMITNKFPREELFGLTSQMRRAAVSISSNIAEGAARNTKKEFNNFLSFALASASELETQLVISKNLNYLDIESFNMMIADLNKIQRMIGGLMRTLK</sequence>
<gene>
    <name evidence="1" type="ORF">ENS31_08030</name>
</gene>
<dbReference type="NCBIfam" id="TIGR02436">
    <property type="entry name" value="four helix bundle protein"/>
    <property type="match status" value="1"/>
</dbReference>
<dbReference type="CDD" id="cd16377">
    <property type="entry name" value="23S_rRNA_IVP_like"/>
    <property type="match status" value="1"/>
</dbReference>
<proteinExistence type="predicted"/>
<dbReference type="Pfam" id="PF05635">
    <property type="entry name" value="23S_rRNA_IVP"/>
    <property type="match status" value="1"/>
</dbReference>
<dbReference type="SUPFAM" id="SSF158446">
    <property type="entry name" value="IVS-encoded protein-like"/>
    <property type="match status" value="1"/>
</dbReference>
<dbReference type="Gene3D" id="1.20.1440.60">
    <property type="entry name" value="23S rRNA-intervening sequence"/>
    <property type="match status" value="1"/>
</dbReference>
<dbReference type="PANTHER" id="PTHR38471:SF2">
    <property type="entry name" value="FOUR HELIX BUNDLE PROTEIN"/>
    <property type="match status" value="1"/>
</dbReference>
<name>A0A7V3E6X1_9BACT</name>
<evidence type="ECO:0000313" key="1">
    <source>
        <dbReference type="EMBL" id="HFI91460.1"/>
    </source>
</evidence>
<dbReference type="InterPro" id="IPR012657">
    <property type="entry name" value="23S_rRNA-intervening_sequence"/>
</dbReference>
<organism evidence="1">
    <name type="scientific">Ignavibacterium album</name>
    <dbReference type="NCBI Taxonomy" id="591197"/>
    <lineage>
        <taxon>Bacteria</taxon>
        <taxon>Pseudomonadati</taxon>
        <taxon>Ignavibacteriota</taxon>
        <taxon>Ignavibacteria</taxon>
        <taxon>Ignavibacteriales</taxon>
        <taxon>Ignavibacteriaceae</taxon>
        <taxon>Ignavibacterium</taxon>
    </lineage>
</organism>